<name>A0AB35BY49_9GAMM</name>
<evidence type="ECO:0000259" key="2">
    <source>
        <dbReference type="Pfam" id="PF13464"/>
    </source>
</evidence>
<feature type="domain" description="Cytoskeleton protein RodZ-like C-terminal" evidence="2">
    <location>
        <begin position="258"/>
        <end position="318"/>
    </location>
</feature>
<keyword evidence="1" id="KW-0472">Membrane</keyword>
<reference evidence="3" key="1">
    <citation type="submission" date="2021-03" db="EMBL/GenBank/DDBJ databases">
        <title>Identification and antibiotic profiling of Wohlfahrtiimonas chitiniclastica, an underestimated human pathogen.</title>
        <authorList>
            <person name="Kopf A."/>
            <person name="Bunk B."/>
            <person name="Coldewey S."/>
            <person name="Gunzer F."/>
            <person name="Riedel T."/>
            <person name="Schroettner P."/>
        </authorList>
    </citation>
    <scope>NUCLEOTIDE SEQUENCE</scope>
    <source>
        <strain evidence="3">DSM 100917</strain>
    </source>
</reference>
<evidence type="ECO:0000313" key="3">
    <source>
        <dbReference type="EMBL" id="MBS7824664.1"/>
    </source>
</evidence>
<dbReference type="InterPro" id="IPR025194">
    <property type="entry name" value="RodZ-like_C"/>
</dbReference>
<evidence type="ECO:0000313" key="4">
    <source>
        <dbReference type="Proteomes" id="UP000680020"/>
    </source>
</evidence>
<accession>A0AB35BY49</accession>
<proteinExistence type="predicted"/>
<organism evidence="3 4">
    <name type="scientific">Wohlfahrtiimonas chitiniclastica</name>
    <dbReference type="NCBI Taxonomy" id="400946"/>
    <lineage>
        <taxon>Bacteria</taxon>
        <taxon>Pseudomonadati</taxon>
        <taxon>Pseudomonadota</taxon>
        <taxon>Gammaproteobacteria</taxon>
        <taxon>Cardiobacteriales</taxon>
        <taxon>Ignatzschineriaceae</taxon>
        <taxon>Wohlfahrtiimonas</taxon>
    </lineage>
</organism>
<comment type="caution">
    <text evidence="3">The sequence shown here is derived from an EMBL/GenBank/DDBJ whole genome shotgun (WGS) entry which is preliminary data.</text>
</comment>
<dbReference type="Gene3D" id="1.10.260.40">
    <property type="entry name" value="lambda repressor-like DNA-binding domains"/>
    <property type="match status" value="1"/>
</dbReference>
<dbReference type="Pfam" id="PF13413">
    <property type="entry name" value="HTH_25"/>
    <property type="match status" value="1"/>
</dbReference>
<dbReference type="Pfam" id="PF13464">
    <property type="entry name" value="RodZ_C"/>
    <property type="match status" value="1"/>
</dbReference>
<dbReference type="PANTHER" id="PTHR34475">
    <property type="match status" value="1"/>
</dbReference>
<dbReference type="EMBL" id="JAGIBU010000003">
    <property type="protein sequence ID" value="MBS7824664.1"/>
    <property type="molecule type" value="Genomic_DNA"/>
</dbReference>
<sequence length="334" mass="37519">MAKEELMHKFKEAREARNVSLQDAARVLSLRVQVLQDLEDGRYEQLGAMIYIKRYVRKYADYLKLDRDEIEALLAKVDDPFANNMHNESLIRAQLNEEKRMVQRSFFKWYMWILLILCVIGTAAYFLYGEKTAELFNIKPTPDHIINYQETEAEVPSETVTSEIEIPIATETVTERVAPAPKKVEVEVPVAAAVSTAPVAAIDTKSALSDFELDQIIKTGKIELANQTDAALDAVDQAQKAPLPEGFSALSLTLGPSECWIQIKDKNQKVVMNEVLAGNATYHIEGKAPFFVHMGNAKAIDQMVLNGEVVDEKVYRPTARTTVSKIKLEAKEES</sequence>
<dbReference type="InterPro" id="IPR050400">
    <property type="entry name" value="Bact_Cytoskel_RodZ"/>
</dbReference>
<keyword evidence="1" id="KW-1133">Transmembrane helix</keyword>
<dbReference type="PANTHER" id="PTHR34475:SF1">
    <property type="entry name" value="CYTOSKELETON PROTEIN RODZ"/>
    <property type="match status" value="1"/>
</dbReference>
<protein>
    <submittedName>
        <fullName evidence="3">Helix-turn-helix domain-containing protein</fullName>
    </submittedName>
</protein>
<dbReference type="GO" id="GO:0003677">
    <property type="term" value="F:DNA binding"/>
    <property type="evidence" value="ECO:0007669"/>
    <property type="project" value="InterPro"/>
</dbReference>
<evidence type="ECO:0000256" key="1">
    <source>
        <dbReference type="SAM" id="Phobius"/>
    </source>
</evidence>
<keyword evidence="1" id="KW-0812">Transmembrane</keyword>
<feature type="transmembrane region" description="Helical" evidence="1">
    <location>
        <begin position="109"/>
        <end position="128"/>
    </location>
</feature>
<dbReference type="RefSeq" id="WP_213403832.1">
    <property type="nucleotide sequence ID" value="NZ_JAGIBT010000003.1"/>
</dbReference>
<dbReference type="Proteomes" id="UP000680020">
    <property type="component" value="Unassembled WGS sequence"/>
</dbReference>
<gene>
    <name evidence="3" type="ORF">J7561_05525</name>
</gene>
<dbReference type="InterPro" id="IPR010982">
    <property type="entry name" value="Lambda_DNA-bd_dom_sf"/>
</dbReference>
<dbReference type="AlphaFoldDB" id="A0AB35BY49"/>